<gene>
    <name evidence="13" type="ORF">M6B38_182630</name>
</gene>
<evidence type="ECO:0000256" key="9">
    <source>
        <dbReference type="ARBA" id="ARBA00022991"/>
    </source>
</evidence>
<evidence type="ECO:0000256" key="12">
    <source>
        <dbReference type="SAM" id="MobiDB-lite"/>
    </source>
</evidence>
<feature type="region of interest" description="Disordered" evidence="12">
    <location>
        <begin position="189"/>
        <end position="236"/>
    </location>
</feature>
<reference evidence="13" key="2">
    <citation type="submission" date="2023-04" db="EMBL/GenBank/DDBJ databases">
        <authorList>
            <person name="Bruccoleri R.E."/>
            <person name="Oakeley E.J."/>
            <person name="Faust A.-M."/>
            <person name="Dessus-Babus S."/>
            <person name="Altorfer M."/>
            <person name="Burckhardt D."/>
            <person name="Oertli M."/>
            <person name="Naumann U."/>
            <person name="Petersen F."/>
            <person name="Wong J."/>
        </authorList>
    </citation>
    <scope>NUCLEOTIDE SEQUENCE</scope>
    <source>
        <strain evidence="13">GSM-AAB239-AS_SAM_17_03QT</strain>
        <tissue evidence="13">Leaf</tissue>
    </source>
</reference>
<feature type="binding site" evidence="10">
    <location>
        <position position="104"/>
    </location>
    <ligand>
        <name>chlorophyll a</name>
        <dbReference type="ChEBI" id="CHEBI:58416"/>
        <label>1</label>
    </ligand>
</feature>
<keyword evidence="5 11" id="KW-0150">Chloroplast</keyword>
<dbReference type="Gene3D" id="1.10.3460.10">
    <property type="entry name" value="Chlorophyll a/b binding protein domain"/>
    <property type="match status" value="1"/>
</dbReference>
<dbReference type="Proteomes" id="UP001140949">
    <property type="component" value="Unassembled WGS sequence"/>
</dbReference>
<dbReference type="InterPro" id="IPR001344">
    <property type="entry name" value="Chloro_AB-bd_pln"/>
</dbReference>
<feature type="binding site" evidence="10">
    <location>
        <position position="101"/>
    </location>
    <ligand>
        <name>chlorophyll a</name>
        <dbReference type="ChEBI" id="CHEBI:58416"/>
        <label>1</label>
    </ligand>
</feature>
<proteinExistence type="inferred from homology"/>
<evidence type="ECO:0000256" key="2">
    <source>
        <dbReference type="ARBA" id="ARBA00004334"/>
    </source>
</evidence>
<keyword evidence="11" id="KW-0603">Photosystem I</keyword>
<dbReference type="GO" id="GO:0009523">
    <property type="term" value="C:photosystem II"/>
    <property type="evidence" value="ECO:0007669"/>
    <property type="project" value="UniProtKB-KW"/>
</dbReference>
<reference evidence="13" key="1">
    <citation type="journal article" date="2023" name="GigaByte">
        <title>Genome assembly of the bearded iris, Iris pallida Lam.</title>
        <authorList>
            <person name="Bruccoleri R.E."/>
            <person name="Oakeley E.J."/>
            <person name="Faust A.M.E."/>
            <person name="Altorfer M."/>
            <person name="Dessus-Babus S."/>
            <person name="Burckhardt D."/>
            <person name="Oertli M."/>
            <person name="Naumann U."/>
            <person name="Petersen F."/>
            <person name="Wong J."/>
        </authorList>
    </citation>
    <scope>NUCLEOTIDE SEQUENCE</scope>
    <source>
        <strain evidence="13">GSM-AAB239-AS_SAM_17_03QT</strain>
    </source>
</reference>
<comment type="similarity">
    <text evidence="11">Belongs to the light-harvesting chlorophyll a/b-binding (LHC) protein family.</text>
</comment>
<protein>
    <recommendedName>
        <fullName evidence="11">Chlorophyll a-b binding protein, chloroplastic</fullName>
    </recommendedName>
</protein>
<keyword evidence="11" id="KW-0793">Thylakoid</keyword>
<dbReference type="GO" id="GO:0009765">
    <property type="term" value="P:photosynthesis, light harvesting"/>
    <property type="evidence" value="ECO:0007669"/>
    <property type="project" value="InterPro"/>
</dbReference>
<keyword evidence="11" id="KW-0812">Transmembrane</keyword>
<feature type="transmembrane region" description="Helical" evidence="11">
    <location>
        <begin position="107"/>
        <end position="127"/>
    </location>
</feature>
<dbReference type="InterPro" id="IPR022796">
    <property type="entry name" value="Chloroa_b-bind"/>
</dbReference>
<accession>A0AAX6EKR0</accession>
<keyword evidence="8" id="KW-0809">Transit peptide</keyword>
<sequence length="284" mass="30652">MASTSVVLRGLSTPFLSGTRSSGSALLAGAKSGSSTVASPRRVVIVAAAAASKKSWIPAVKGGGNLVDPEWLDGSLPGDYGFDPLGLGKDPAFLRWYREAELIHGRWAMAAVVGIFVGQAWSARAVVRCRGRPGRRGPLLLRVPPGHAADPDGLGRVEAVGRLLQPGVAGRRVGHPLVEDLGELRQRHRGAGLPRRQVLRPPRRRGDAQGRDVRARRREAGEAEAGRDQARKGGHASHARLLLRGWPREDATRCTRLVDVLFRNYIYVHCMFVTFIVGLQLIAT</sequence>
<dbReference type="GO" id="GO:0009535">
    <property type="term" value="C:chloroplast thylakoid membrane"/>
    <property type="evidence" value="ECO:0007669"/>
    <property type="project" value="UniProtKB-SubCell"/>
</dbReference>
<evidence type="ECO:0000256" key="5">
    <source>
        <dbReference type="ARBA" id="ARBA00022528"/>
    </source>
</evidence>
<evidence type="ECO:0000256" key="7">
    <source>
        <dbReference type="ARBA" id="ARBA00022640"/>
    </source>
</evidence>
<comment type="subcellular location">
    <subcellularLocation>
        <location evidence="2 11">Plastid</location>
        <location evidence="2 11">Chloroplast thylakoid membrane</location>
    </subcellularLocation>
</comment>
<evidence type="ECO:0000256" key="8">
    <source>
        <dbReference type="ARBA" id="ARBA00022946"/>
    </source>
</evidence>
<comment type="function">
    <text evidence="1 11">The light-harvesting complex (LHC) functions as a light receptor, it captures and delivers excitation energy to photosystems with which it is closely associated.</text>
</comment>
<dbReference type="GO" id="GO:0009522">
    <property type="term" value="C:photosystem I"/>
    <property type="evidence" value="ECO:0007669"/>
    <property type="project" value="UniProtKB-KW"/>
</dbReference>
<organism evidence="13 14">
    <name type="scientific">Iris pallida</name>
    <name type="common">Sweet iris</name>
    <dbReference type="NCBI Taxonomy" id="29817"/>
    <lineage>
        <taxon>Eukaryota</taxon>
        <taxon>Viridiplantae</taxon>
        <taxon>Streptophyta</taxon>
        <taxon>Embryophyta</taxon>
        <taxon>Tracheophyta</taxon>
        <taxon>Spermatophyta</taxon>
        <taxon>Magnoliopsida</taxon>
        <taxon>Liliopsida</taxon>
        <taxon>Asparagales</taxon>
        <taxon>Iridaceae</taxon>
        <taxon>Iridoideae</taxon>
        <taxon>Irideae</taxon>
        <taxon>Iris</taxon>
    </lineage>
</organism>
<keyword evidence="6 11" id="KW-0602">Photosynthesis</keyword>
<comment type="caution">
    <text evidence="13">The sequence shown here is derived from an EMBL/GenBank/DDBJ whole genome shotgun (WGS) entry which is preliminary data.</text>
</comment>
<dbReference type="PANTHER" id="PTHR21649">
    <property type="entry name" value="CHLOROPHYLL A/B BINDING PROTEIN"/>
    <property type="match status" value="1"/>
</dbReference>
<keyword evidence="11" id="KW-0472">Membrane</keyword>
<keyword evidence="11" id="KW-1133">Transmembrane helix</keyword>
<evidence type="ECO:0000256" key="6">
    <source>
        <dbReference type="ARBA" id="ARBA00022531"/>
    </source>
</evidence>
<dbReference type="SUPFAM" id="SSF103511">
    <property type="entry name" value="Chlorophyll a-b binding protein"/>
    <property type="match status" value="1"/>
</dbReference>
<feature type="compositionally biased region" description="Basic and acidic residues" evidence="12">
    <location>
        <begin position="204"/>
        <end position="231"/>
    </location>
</feature>
<evidence type="ECO:0000313" key="14">
    <source>
        <dbReference type="Proteomes" id="UP001140949"/>
    </source>
</evidence>
<evidence type="ECO:0000256" key="3">
    <source>
        <dbReference type="ARBA" id="ARBA00011769"/>
    </source>
</evidence>
<name>A0AAX6EKR0_IRIPA</name>
<evidence type="ECO:0000313" key="13">
    <source>
        <dbReference type="EMBL" id="KAJ6804650.1"/>
    </source>
</evidence>
<keyword evidence="7 11" id="KW-0934">Plastid</keyword>
<keyword evidence="4 10" id="KW-0148">Chlorophyll</keyword>
<feature type="transmembrane region" description="Helical" evidence="11">
    <location>
        <begin position="265"/>
        <end position="283"/>
    </location>
</feature>
<dbReference type="AlphaFoldDB" id="A0AAX6EKR0"/>
<evidence type="ECO:0000256" key="1">
    <source>
        <dbReference type="ARBA" id="ARBA00003803"/>
    </source>
</evidence>
<evidence type="ECO:0000256" key="4">
    <source>
        <dbReference type="ARBA" id="ARBA00022494"/>
    </source>
</evidence>
<evidence type="ECO:0000256" key="10">
    <source>
        <dbReference type="PIRSR" id="PIRSR601344-1"/>
    </source>
</evidence>
<evidence type="ECO:0000256" key="11">
    <source>
        <dbReference type="RuleBase" id="RU363080"/>
    </source>
</evidence>
<feature type="binding site" description="axial binding residue" evidence="10">
    <location>
        <position position="106"/>
    </location>
    <ligand>
        <name>chlorophyll b</name>
        <dbReference type="ChEBI" id="CHEBI:61721"/>
        <label>1</label>
    </ligand>
    <ligandPart>
        <name>Mg</name>
        <dbReference type="ChEBI" id="CHEBI:25107"/>
    </ligandPart>
</feature>
<comment type="subunit">
    <text evidence="3">The LHC complex consists of chlorophyll a-b binding proteins.</text>
</comment>
<keyword evidence="14" id="KW-1185">Reference proteome</keyword>
<dbReference type="EMBL" id="JANAVB010035818">
    <property type="protein sequence ID" value="KAJ6804650.1"/>
    <property type="molecule type" value="Genomic_DNA"/>
</dbReference>
<dbReference type="Pfam" id="PF00504">
    <property type="entry name" value="Chloroa_b-bind"/>
    <property type="match status" value="1"/>
</dbReference>
<keyword evidence="11" id="KW-0604">Photosystem II</keyword>
<keyword evidence="9 11" id="KW-0157">Chromophore</keyword>
<dbReference type="GO" id="GO:0016168">
    <property type="term" value="F:chlorophyll binding"/>
    <property type="evidence" value="ECO:0007669"/>
    <property type="project" value="UniProtKB-KW"/>
</dbReference>